<organism evidence="5 6">
    <name type="scientific">Streptomyces buecherae</name>
    <dbReference type="NCBI Taxonomy" id="2763006"/>
    <lineage>
        <taxon>Bacteria</taxon>
        <taxon>Bacillati</taxon>
        <taxon>Actinomycetota</taxon>
        <taxon>Actinomycetes</taxon>
        <taxon>Kitasatosporales</taxon>
        <taxon>Streptomycetaceae</taxon>
        <taxon>Streptomyces</taxon>
    </lineage>
</organism>
<dbReference type="PROSITE" id="PS51318">
    <property type="entry name" value="TAT"/>
    <property type="match status" value="1"/>
</dbReference>
<dbReference type="PANTHER" id="PTHR24321">
    <property type="entry name" value="DEHYDROGENASES, SHORT CHAIN"/>
    <property type="match status" value="1"/>
</dbReference>
<evidence type="ECO:0000259" key="4">
    <source>
        <dbReference type="SMART" id="SM00822"/>
    </source>
</evidence>
<feature type="region of interest" description="Disordered" evidence="3">
    <location>
        <begin position="67"/>
        <end position="89"/>
    </location>
</feature>
<dbReference type="InterPro" id="IPR036291">
    <property type="entry name" value="NAD(P)-bd_dom_sf"/>
</dbReference>
<dbReference type="FunFam" id="3.40.50.720:FF:000084">
    <property type="entry name" value="Short-chain dehydrogenase reductase"/>
    <property type="match status" value="1"/>
</dbReference>
<feature type="domain" description="Ketoreductase" evidence="4">
    <location>
        <begin position="97"/>
        <end position="276"/>
    </location>
</feature>
<evidence type="ECO:0000256" key="3">
    <source>
        <dbReference type="SAM" id="MobiDB-lite"/>
    </source>
</evidence>
<evidence type="ECO:0000256" key="2">
    <source>
        <dbReference type="ARBA" id="ARBA00023002"/>
    </source>
</evidence>
<evidence type="ECO:0000256" key="1">
    <source>
        <dbReference type="ARBA" id="ARBA00006484"/>
    </source>
</evidence>
<feature type="compositionally biased region" description="Basic residues" evidence="3">
    <location>
        <begin position="16"/>
        <end position="25"/>
    </location>
</feature>
<dbReference type="AlphaFoldDB" id="A0A7H8N7H5"/>
<comment type="similarity">
    <text evidence="1">Belongs to the short-chain dehydrogenases/reductases (SDR) family.</text>
</comment>
<dbReference type="Gene3D" id="3.40.50.720">
    <property type="entry name" value="NAD(P)-binding Rossmann-like Domain"/>
    <property type="match status" value="1"/>
</dbReference>
<name>A0A7H8N7H5_9ACTN</name>
<dbReference type="InterPro" id="IPR057326">
    <property type="entry name" value="KR_dom"/>
</dbReference>
<keyword evidence="2" id="KW-0560">Oxidoreductase</keyword>
<dbReference type="SMART" id="SM00822">
    <property type="entry name" value="PKS_KR"/>
    <property type="match status" value="1"/>
</dbReference>
<dbReference type="InterPro" id="IPR006311">
    <property type="entry name" value="TAT_signal"/>
</dbReference>
<dbReference type="Proteomes" id="UP000509303">
    <property type="component" value="Chromosome"/>
</dbReference>
<dbReference type="GO" id="GO:0016491">
    <property type="term" value="F:oxidoreductase activity"/>
    <property type="evidence" value="ECO:0007669"/>
    <property type="project" value="UniProtKB-KW"/>
</dbReference>
<proteinExistence type="inferred from homology"/>
<dbReference type="Pfam" id="PF13561">
    <property type="entry name" value="adh_short_C2"/>
    <property type="match status" value="1"/>
</dbReference>
<sequence>MPGPGAAPDARSGTSARRHGRRARPSHQSEGAGHVNTTPPTDQPAPRRRGVLASVIAGAAGAAGLTATGASPAAAAGRASRDKGRAGAGAGRRFAGKVVLITGATSGIGRATAKAFAAEGAKVGFCGRRSELGRAVEGEIRAAGGEASYLRADVREADQVEAFVNGVVGRYGGLDIAFTNAGVEFSRPLHETTVAQWDDITRTNERGVFLAMKYAIPHLVKRGGGVIVCTSSSGAERARPAHAGYCASKCGVEGIVKSAALDYGSHGIRVNAILPGTTDTPLVRPPGLSDEMWASFKKAWGPLNVPGLRRMAEPTEIADAVLALASDQFAFMTGASVTVDGGSTAGGAMVWPEGFPKPPGQ</sequence>
<keyword evidence="6" id="KW-1185">Reference proteome</keyword>
<feature type="compositionally biased region" description="Low complexity" evidence="3">
    <location>
        <begin position="67"/>
        <end position="78"/>
    </location>
</feature>
<reference evidence="5 6" key="1">
    <citation type="submission" date="2020-06" db="EMBL/GenBank/DDBJ databases">
        <title>Genome mining for natural products.</title>
        <authorList>
            <person name="Zhang B."/>
            <person name="Shi J."/>
            <person name="Ge H."/>
        </authorList>
    </citation>
    <scope>NUCLEOTIDE SEQUENCE [LARGE SCALE GENOMIC DNA]</scope>
    <source>
        <strain evidence="5 6">NA00687</strain>
    </source>
</reference>
<dbReference type="PRINTS" id="PR00081">
    <property type="entry name" value="GDHRDH"/>
</dbReference>
<dbReference type="PANTHER" id="PTHR24321:SF15">
    <property type="entry name" value="OXIDOREDUCTASE UCPA"/>
    <property type="match status" value="1"/>
</dbReference>
<feature type="region of interest" description="Disordered" evidence="3">
    <location>
        <begin position="1"/>
        <end position="47"/>
    </location>
</feature>
<dbReference type="CDD" id="cd05233">
    <property type="entry name" value="SDR_c"/>
    <property type="match status" value="1"/>
</dbReference>
<dbReference type="InterPro" id="IPR002347">
    <property type="entry name" value="SDR_fam"/>
</dbReference>
<gene>
    <name evidence="5" type="ORF">HUT08_09815</name>
</gene>
<protein>
    <submittedName>
        <fullName evidence="5">SDR family oxidoreductase</fullName>
    </submittedName>
</protein>
<dbReference type="SUPFAM" id="SSF51735">
    <property type="entry name" value="NAD(P)-binding Rossmann-fold domains"/>
    <property type="match status" value="1"/>
</dbReference>
<accession>A0A7H8N7H5</accession>
<evidence type="ECO:0000313" key="5">
    <source>
        <dbReference type="EMBL" id="QKW49798.1"/>
    </source>
</evidence>
<dbReference type="EMBL" id="CP054929">
    <property type="protein sequence ID" value="QKW49798.1"/>
    <property type="molecule type" value="Genomic_DNA"/>
</dbReference>
<evidence type="ECO:0000313" key="6">
    <source>
        <dbReference type="Proteomes" id="UP000509303"/>
    </source>
</evidence>
<dbReference type="PRINTS" id="PR00080">
    <property type="entry name" value="SDRFAMILY"/>
</dbReference>